<evidence type="ECO:0000313" key="4">
    <source>
        <dbReference type="EMBL" id="ESW06117.1"/>
    </source>
</evidence>
<evidence type="ECO:0000256" key="1">
    <source>
        <dbReference type="ARBA" id="ARBA00008668"/>
    </source>
</evidence>
<reference evidence="5" key="1">
    <citation type="journal article" date="2014" name="Nat. Genet.">
        <title>A reference genome for common bean and genome-wide analysis of dual domestications.</title>
        <authorList>
            <person name="Schmutz J."/>
            <person name="McClean P.E."/>
            <person name="Mamidi S."/>
            <person name="Wu G.A."/>
            <person name="Cannon S.B."/>
            <person name="Grimwood J."/>
            <person name="Jenkins J."/>
            <person name="Shu S."/>
            <person name="Song Q."/>
            <person name="Chavarro C."/>
            <person name="Torres-Torres M."/>
            <person name="Geffroy V."/>
            <person name="Moghaddam S.M."/>
            <person name="Gao D."/>
            <person name="Abernathy B."/>
            <person name="Barry K."/>
            <person name="Blair M."/>
            <person name="Brick M.A."/>
            <person name="Chovatia M."/>
            <person name="Gepts P."/>
            <person name="Goodstein D.M."/>
            <person name="Gonzales M."/>
            <person name="Hellsten U."/>
            <person name="Hyten D.L."/>
            <person name="Jia G."/>
            <person name="Kelly J.D."/>
            <person name="Kudrna D."/>
            <person name="Lee R."/>
            <person name="Richard M.M."/>
            <person name="Miklas P.N."/>
            <person name="Osorno J.M."/>
            <person name="Rodrigues J."/>
            <person name="Thareau V."/>
            <person name="Urrea C.A."/>
            <person name="Wang M."/>
            <person name="Yu Y."/>
            <person name="Zhang M."/>
            <person name="Wing R.A."/>
            <person name="Cregan P.B."/>
            <person name="Rokhsar D.S."/>
            <person name="Jackson S.A."/>
        </authorList>
    </citation>
    <scope>NUCLEOTIDE SEQUENCE [LARGE SCALE GENOMIC DNA]</scope>
    <source>
        <strain evidence="5">cv. G19833</strain>
    </source>
</reference>
<dbReference type="PANTHER" id="PTHR45966">
    <property type="entry name" value="GDSL-LIKE LIPASE/ACYLHYDROLASE"/>
    <property type="match status" value="1"/>
</dbReference>
<dbReference type="OrthoDB" id="1600564at2759"/>
<keyword evidence="5" id="KW-1185">Reference proteome</keyword>
<dbReference type="CDD" id="cd01837">
    <property type="entry name" value="SGNH_plant_lipase_like"/>
    <property type="match status" value="1"/>
</dbReference>
<dbReference type="Pfam" id="PF00657">
    <property type="entry name" value="Lipase_GDSL"/>
    <property type="match status" value="1"/>
</dbReference>
<name>V7AKK0_PHAVU</name>
<dbReference type="Gene3D" id="3.40.50.1110">
    <property type="entry name" value="SGNH hydrolase"/>
    <property type="match status" value="1"/>
</dbReference>
<keyword evidence="2 3" id="KW-0732">Signal</keyword>
<feature type="chain" id="PRO_5004753323" evidence="3">
    <location>
        <begin position="24"/>
        <end position="418"/>
    </location>
</feature>
<dbReference type="InterPro" id="IPR036514">
    <property type="entry name" value="SGNH_hydro_sf"/>
</dbReference>
<organism evidence="4 5">
    <name type="scientific">Phaseolus vulgaris</name>
    <name type="common">Kidney bean</name>
    <name type="synonym">French bean</name>
    <dbReference type="NCBI Taxonomy" id="3885"/>
    <lineage>
        <taxon>Eukaryota</taxon>
        <taxon>Viridiplantae</taxon>
        <taxon>Streptophyta</taxon>
        <taxon>Embryophyta</taxon>
        <taxon>Tracheophyta</taxon>
        <taxon>Spermatophyta</taxon>
        <taxon>Magnoliopsida</taxon>
        <taxon>eudicotyledons</taxon>
        <taxon>Gunneridae</taxon>
        <taxon>Pentapetalae</taxon>
        <taxon>rosids</taxon>
        <taxon>fabids</taxon>
        <taxon>Fabales</taxon>
        <taxon>Fabaceae</taxon>
        <taxon>Papilionoideae</taxon>
        <taxon>50 kb inversion clade</taxon>
        <taxon>NPAAA clade</taxon>
        <taxon>indigoferoid/millettioid clade</taxon>
        <taxon>Phaseoleae</taxon>
        <taxon>Phaseolus</taxon>
    </lineage>
</organism>
<feature type="signal peptide" evidence="3">
    <location>
        <begin position="1"/>
        <end position="23"/>
    </location>
</feature>
<dbReference type="SUPFAM" id="SSF52266">
    <property type="entry name" value="SGNH hydrolase"/>
    <property type="match status" value="1"/>
</dbReference>
<dbReference type="Proteomes" id="UP000000226">
    <property type="component" value="Chromosome 10"/>
</dbReference>
<accession>V7AKK0</accession>
<dbReference type="InterPro" id="IPR044552">
    <property type="entry name" value="GLIP1-5/GLL25"/>
</dbReference>
<evidence type="ECO:0000256" key="3">
    <source>
        <dbReference type="SAM" id="SignalP"/>
    </source>
</evidence>
<proteinExistence type="inferred from homology"/>
<sequence length="418" mass="46227">MGGLSGLLVFSLGILIQIRYCHSSSITTCLPQNYAALFIFGDSLFDNGNNNYINTTTSYQANYAPYGQTFFKYPSGRFSDGRMISDVVAELAKLPILPPYLHPGRVEQIYGVNFASGGAGALSETSQGFRISSKERLCLLAIYCIFQTSIMIIVVSQEHSSHANQESNQKQRKGVNHQCYRPKTQLSYLKNLKNLFSERVGKEIAEEIMSKSVYLFSIGSNDYASLLNTNSSSVLLPGDHQGFVDTVIGNLTEVITEIYKLGGKKFGFVNMGPLGCSPAIRVLVNNGSTCFEEFSAIARLHNNALSEKLHQLEKQLKGFRYSINDFYGAFSEVLNNPTKYGFTEASVACCGGGAYRGDGSCGGNKGLKEYELCENVNEHLFFDSNHLTDRASQHFAELIWNGNHTVTAPYNLKQLFEF</sequence>
<dbReference type="Gramene" id="ESW06117">
    <property type="protein sequence ID" value="ESW06117"/>
    <property type="gene ID" value="PHAVU_010G021000g"/>
</dbReference>
<dbReference type="eggNOG" id="ENOG502RBN6">
    <property type="taxonomic scope" value="Eukaryota"/>
</dbReference>
<dbReference type="PANTHER" id="PTHR45966:SF34">
    <property type="entry name" value="GDSL-LIKE LIPASE_ACYLHYDROLASE"/>
    <property type="match status" value="1"/>
</dbReference>
<dbReference type="GO" id="GO:0016298">
    <property type="term" value="F:lipase activity"/>
    <property type="evidence" value="ECO:0007669"/>
    <property type="project" value="TreeGrafter"/>
</dbReference>
<protein>
    <submittedName>
        <fullName evidence="4">Uncharacterized protein</fullName>
    </submittedName>
</protein>
<comment type="similarity">
    <text evidence="1">Belongs to the 'GDSL' lipolytic enzyme family.</text>
</comment>
<dbReference type="InterPro" id="IPR001087">
    <property type="entry name" value="GDSL"/>
</dbReference>
<evidence type="ECO:0000256" key="2">
    <source>
        <dbReference type="ARBA" id="ARBA00022729"/>
    </source>
</evidence>
<dbReference type="EMBL" id="CM002297">
    <property type="protein sequence ID" value="ESW06117.1"/>
    <property type="molecule type" value="Genomic_DNA"/>
</dbReference>
<gene>
    <name evidence="4" type="ORF">PHAVU_010G021000g</name>
</gene>
<evidence type="ECO:0000313" key="5">
    <source>
        <dbReference type="Proteomes" id="UP000000226"/>
    </source>
</evidence>
<dbReference type="OMA" id="VYSCGGM"/>
<dbReference type="AlphaFoldDB" id="V7AKK0"/>
<dbReference type="InterPro" id="IPR035669">
    <property type="entry name" value="SGNH_plant_lipase-like"/>
</dbReference>